<dbReference type="InterPro" id="IPR009080">
    <property type="entry name" value="tRNAsynth_Ia_anticodon-bd"/>
</dbReference>
<dbReference type="InterPro" id="IPR002302">
    <property type="entry name" value="Leu-tRNA-ligase"/>
</dbReference>
<comment type="catalytic activity">
    <reaction evidence="9">
        <text>tRNA(Leu) + L-leucine + ATP = L-leucyl-tRNA(Leu) + AMP + diphosphate</text>
        <dbReference type="Rhea" id="RHEA:11688"/>
        <dbReference type="Rhea" id="RHEA-COMP:9613"/>
        <dbReference type="Rhea" id="RHEA-COMP:9622"/>
        <dbReference type="ChEBI" id="CHEBI:30616"/>
        <dbReference type="ChEBI" id="CHEBI:33019"/>
        <dbReference type="ChEBI" id="CHEBI:57427"/>
        <dbReference type="ChEBI" id="CHEBI:78442"/>
        <dbReference type="ChEBI" id="CHEBI:78494"/>
        <dbReference type="ChEBI" id="CHEBI:456215"/>
        <dbReference type="EC" id="6.1.1.4"/>
    </reaction>
</comment>
<feature type="domain" description="Methionyl/Valyl/Leucyl/Isoleucyl-tRNA synthetase anticodon-binding" evidence="11">
    <location>
        <begin position="203"/>
        <end position="318"/>
    </location>
</feature>
<dbReference type="EC" id="6.1.1.4" evidence="2"/>
<evidence type="ECO:0000256" key="5">
    <source>
        <dbReference type="ARBA" id="ARBA00022741"/>
    </source>
</evidence>
<keyword evidence="8" id="KW-0030">Aminoacyl-tRNA synthetase</keyword>
<keyword evidence="4" id="KW-0436">Ligase</keyword>
<evidence type="ECO:0000256" key="6">
    <source>
        <dbReference type="ARBA" id="ARBA00022840"/>
    </source>
</evidence>
<proteinExistence type="inferred from homology"/>
<dbReference type="InterPro" id="IPR014729">
    <property type="entry name" value="Rossmann-like_a/b/a_fold"/>
</dbReference>
<evidence type="ECO:0000256" key="3">
    <source>
        <dbReference type="ARBA" id="ARBA00022490"/>
    </source>
</evidence>
<dbReference type="GO" id="GO:0005524">
    <property type="term" value="F:ATP binding"/>
    <property type="evidence" value="ECO:0007669"/>
    <property type="project" value="UniProtKB-KW"/>
</dbReference>
<dbReference type="Gene3D" id="3.10.20.590">
    <property type="match status" value="1"/>
</dbReference>
<evidence type="ECO:0000256" key="9">
    <source>
        <dbReference type="ARBA" id="ARBA00047469"/>
    </source>
</evidence>
<dbReference type="GO" id="GO:0032543">
    <property type="term" value="P:mitochondrial translation"/>
    <property type="evidence" value="ECO:0007669"/>
    <property type="project" value="TreeGrafter"/>
</dbReference>
<dbReference type="InterPro" id="IPR002300">
    <property type="entry name" value="aa-tRNA-synth_Ia"/>
</dbReference>
<accession>A0A7S0DVS4</accession>
<dbReference type="SUPFAM" id="SSF47323">
    <property type="entry name" value="Anticodon-binding domain of a subclass of class I aminoacyl-tRNA synthetases"/>
    <property type="match status" value="1"/>
</dbReference>
<evidence type="ECO:0000256" key="4">
    <source>
        <dbReference type="ARBA" id="ARBA00022598"/>
    </source>
</evidence>
<dbReference type="PANTHER" id="PTHR43740">
    <property type="entry name" value="LEUCYL-TRNA SYNTHETASE"/>
    <property type="match status" value="1"/>
</dbReference>
<evidence type="ECO:0000256" key="8">
    <source>
        <dbReference type="ARBA" id="ARBA00023146"/>
    </source>
</evidence>
<sequence>MPLKLPDMERFEPGDDPQGCLARAADWRYFEKDGKWYARETNTMPQWAGSCWYYLRFIDPKNNEKPWSTKADEDWMPVDLYIGGQEHATLHLLYSRFWHKVLFELGLTRVKEPFQKLVHQGMILGADGEKMSKSRGNVVNPDDVVGEHGADALRLYEMFMGPLEATKPWQTEQVSGVVRFRDKVHALASRPDLTDEMPEKVERAMHKTIKKVTEDIENLALNTAISALMVFTNTLQDAGKEGKLPKKGVETLCQLASPFAPHLGEECWQILGNPESIAYEPWPQFDEKLCEDSTVSIGVQVNGKLRGQLEIAKDAPEDEAKSLALALPRVAEQCDGKEVKKFIYRPGKIVNIVVGGGKKKK</sequence>
<dbReference type="GO" id="GO:0004823">
    <property type="term" value="F:leucine-tRNA ligase activity"/>
    <property type="evidence" value="ECO:0007669"/>
    <property type="project" value="UniProtKB-EC"/>
</dbReference>
<dbReference type="PRINTS" id="PR00985">
    <property type="entry name" value="TRNASYNTHLEU"/>
</dbReference>
<comment type="similarity">
    <text evidence="1">Belongs to the class-I aminoacyl-tRNA synthetase family.</text>
</comment>
<feature type="domain" description="Aminoacyl-tRNA synthetase class Ia" evidence="10">
    <location>
        <begin position="70"/>
        <end position="156"/>
    </location>
</feature>
<reference evidence="12" key="1">
    <citation type="submission" date="2021-01" db="EMBL/GenBank/DDBJ databases">
        <authorList>
            <person name="Corre E."/>
            <person name="Pelletier E."/>
            <person name="Niang G."/>
            <person name="Scheremetjew M."/>
            <person name="Finn R."/>
            <person name="Kale V."/>
            <person name="Holt S."/>
            <person name="Cochrane G."/>
            <person name="Meng A."/>
            <person name="Brown T."/>
            <person name="Cohen L."/>
        </authorList>
    </citation>
    <scope>NUCLEOTIDE SEQUENCE</scope>
    <source>
        <strain evidence="12">CCMP2058</strain>
    </source>
</reference>
<dbReference type="InterPro" id="IPR013155">
    <property type="entry name" value="M/V/L/I-tRNA-synth_anticd-bd"/>
</dbReference>
<dbReference type="Gene3D" id="1.10.730.10">
    <property type="entry name" value="Isoleucyl-tRNA Synthetase, Domain 1"/>
    <property type="match status" value="1"/>
</dbReference>
<organism evidence="12">
    <name type="scientific">Amorphochlora amoebiformis</name>
    <dbReference type="NCBI Taxonomy" id="1561963"/>
    <lineage>
        <taxon>Eukaryota</taxon>
        <taxon>Sar</taxon>
        <taxon>Rhizaria</taxon>
        <taxon>Cercozoa</taxon>
        <taxon>Chlorarachniophyceae</taxon>
        <taxon>Amorphochlora</taxon>
    </lineage>
</organism>
<dbReference type="GO" id="GO:0006429">
    <property type="term" value="P:leucyl-tRNA aminoacylation"/>
    <property type="evidence" value="ECO:0007669"/>
    <property type="project" value="InterPro"/>
</dbReference>
<evidence type="ECO:0000256" key="7">
    <source>
        <dbReference type="ARBA" id="ARBA00022917"/>
    </source>
</evidence>
<dbReference type="SUPFAM" id="SSF52374">
    <property type="entry name" value="Nucleotidylyl transferase"/>
    <property type="match status" value="1"/>
</dbReference>
<gene>
    <name evidence="12" type="ORF">LAMO00422_LOCUS23366</name>
</gene>
<dbReference type="FunFam" id="1.10.730.10:FF:000011">
    <property type="entry name" value="Leucine--tRNA ligase chloroplastic/mitochondrial"/>
    <property type="match status" value="1"/>
</dbReference>
<dbReference type="PANTHER" id="PTHR43740:SF2">
    <property type="entry name" value="LEUCINE--TRNA LIGASE, MITOCHONDRIAL"/>
    <property type="match status" value="1"/>
</dbReference>
<keyword evidence="6" id="KW-0067">ATP-binding</keyword>
<evidence type="ECO:0000256" key="1">
    <source>
        <dbReference type="ARBA" id="ARBA00005594"/>
    </source>
</evidence>
<dbReference type="AlphaFoldDB" id="A0A7S0DVS4"/>
<dbReference type="Pfam" id="PF00133">
    <property type="entry name" value="tRNA-synt_1"/>
    <property type="match status" value="1"/>
</dbReference>
<evidence type="ECO:0000313" key="12">
    <source>
        <dbReference type="EMBL" id="CAD8464400.1"/>
    </source>
</evidence>
<dbReference type="CDD" id="cd07958">
    <property type="entry name" value="Anticodon_Ia_Leu_BEm"/>
    <property type="match status" value="1"/>
</dbReference>
<evidence type="ECO:0000256" key="2">
    <source>
        <dbReference type="ARBA" id="ARBA00013164"/>
    </source>
</evidence>
<protein>
    <recommendedName>
        <fullName evidence="2">leucine--tRNA ligase</fullName>
        <ecNumber evidence="2">6.1.1.4</ecNumber>
    </recommendedName>
</protein>
<name>A0A7S0DVS4_9EUKA</name>
<keyword evidence="7" id="KW-0648">Protein biosynthesis</keyword>
<dbReference type="Gene3D" id="3.40.50.620">
    <property type="entry name" value="HUPs"/>
    <property type="match status" value="1"/>
</dbReference>
<dbReference type="FunFam" id="3.10.20.590:FF:000001">
    <property type="entry name" value="Leucine--tRNA ligase"/>
    <property type="match status" value="1"/>
</dbReference>
<dbReference type="EMBL" id="HBEM01034200">
    <property type="protein sequence ID" value="CAD8464400.1"/>
    <property type="molecule type" value="Transcribed_RNA"/>
</dbReference>
<keyword evidence="5" id="KW-0547">Nucleotide-binding</keyword>
<keyword evidence="3" id="KW-0963">Cytoplasm</keyword>
<dbReference type="GO" id="GO:0005739">
    <property type="term" value="C:mitochondrion"/>
    <property type="evidence" value="ECO:0007669"/>
    <property type="project" value="TreeGrafter"/>
</dbReference>
<dbReference type="Pfam" id="PF08264">
    <property type="entry name" value="Anticodon_1"/>
    <property type="match status" value="1"/>
</dbReference>
<evidence type="ECO:0000259" key="11">
    <source>
        <dbReference type="Pfam" id="PF08264"/>
    </source>
</evidence>
<evidence type="ECO:0000259" key="10">
    <source>
        <dbReference type="Pfam" id="PF00133"/>
    </source>
</evidence>